<evidence type="ECO:0000256" key="8">
    <source>
        <dbReference type="ARBA" id="ARBA00022889"/>
    </source>
</evidence>
<dbReference type="Pfam" id="PF00357">
    <property type="entry name" value="Integrin_alpha"/>
    <property type="match status" value="1"/>
</dbReference>
<evidence type="ECO:0000256" key="10">
    <source>
        <dbReference type="ARBA" id="ARBA00023037"/>
    </source>
</evidence>
<dbReference type="FunFam" id="2.60.40.1460:FF:000001">
    <property type="entry name" value="Integrin, alpha V"/>
    <property type="match status" value="1"/>
</dbReference>
<evidence type="ECO:0000256" key="7">
    <source>
        <dbReference type="ARBA" id="ARBA00022837"/>
    </source>
</evidence>
<keyword evidence="8 16" id="KW-0130">Cell adhesion</keyword>
<keyword evidence="14" id="KW-0325">Glycoprotein</keyword>
<dbReference type="SUPFAM" id="SSF69318">
    <property type="entry name" value="Integrin alpha N-terminal domain"/>
    <property type="match status" value="1"/>
</dbReference>
<feature type="repeat" description="FG-GAP" evidence="15">
    <location>
        <begin position="349"/>
        <end position="408"/>
    </location>
</feature>
<dbReference type="PROSITE" id="PS00242">
    <property type="entry name" value="INTEGRIN_ALPHA"/>
    <property type="match status" value="1"/>
</dbReference>
<reference evidence="21" key="2">
    <citation type="submission" date="2025-09" db="UniProtKB">
        <authorList>
            <consortium name="Ensembl"/>
        </authorList>
    </citation>
    <scope>IDENTIFICATION</scope>
</reference>
<dbReference type="Gene3D" id="2.60.40.1510">
    <property type="entry name" value="ntegrin, alpha v. Chain A, domain 3"/>
    <property type="match status" value="1"/>
</dbReference>
<dbReference type="Gene3D" id="1.20.5.930">
    <property type="entry name" value="Bicelle-embedded integrin alpha(iib) transmembrane segment"/>
    <property type="match status" value="1"/>
</dbReference>
<dbReference type="Pfam" id="PF20805">
    <property type="entry name" value="Integrin_A_Ig_2"/>
    <property type="match status" value="1"/>
</dbReference>
<keyword evidence="11 16" id="KW-0472">Membrane</keyword>
<dbReference type="GO" id="GO:0098609">
    <property type="term" value="P:cell-cell adhesion"/>
    <property type="evidence" value="ECO:0007669"/>
    <property type="project" value="TreeGrafter"/>
</dbReference>
<dbReference type="GO" id="GO:0046872">
    <property type="term" value="F:metal ion binding"/>
    <property type="evidence" value="ECO:0007669"/>
    <property type="project" value="UniProtKB-KW"/>
</dbReference>
<evidence type="ECO:0000256" key="11">
    <source>
        <dbReference type="ARBA" id="ARBA00023136"/>
    </source>
</evidence>
<feature type="region of interest" description="Disordered" evidence="17">
    <location>
        <begin position="829"/>
        <end position="867"/>
    </location>
</feature>
<dbReference type="InterPro" id="IPR013517">
    <property type="entry name" value="FG-GAP"/>
</dbReference>
<feature type="repeat" description="FG-GAP" evidence="15">
    <location>
        <begin position="412"/>
        <end position="475"/>
    </location>
</feature>
<feature type="repeat" description="FG-GAP" evidence="15">
    <location>
        <begin position="114"/>
        <end position="174"/>
    </location>
</feature>
<evidence type="ECO:0000256" key="1">
    <source>
        <dbReference type="ARBA" id="ARBA00004479"/>
    </source>
</evidence>
<dbReference type="GO" id="GO:0007160">
    <property type="term" value="P:cell-matrix adhesion"/>
    <property type="evidence" value="ECO:0007669"/>
    <property type="project" value="TreeGrafter"/>
</dbReference>
<evidence type="ECO:0000256" key="14">
    <source>
        <dbReference type="ARBA" id="ARBA00023180"/>
    </source>
</evidence>
<keyword evidence="7" id="KW-0106">Calcium</keyword>
<dbReference type="SMART" id="SM00191">
    <property type="entry name" value="Int_alpha"/>
    <property type="match status" value="4"/>
</dbReference>
<dbReference type="InterPro" id="IPR013649">
    <property type="entry name" value="Integrin_alpha_Ig-like_1"/>
</dbReference>
<feature type="domain" description="Integrin alpha first immunoglubulin-like" evidence="18">
    <location>
        <begin position="460"/>
        <end position="613"/>
    </location>
</feature>
<evidence type="ECO:0000256" key="3">
    <source>
        <dbReference type="ARBA" id="ARBA00022692"/>
    </source>
</evidence>
<sequence>MAGTRTAAVLVLVCLHFHRSGSFNLDVNNSIVYSGPEGSYFGFSVDFFKGISPIGVCLCYGITSSPLLRSDVLIGAPRANMSSDSIVERGVVYSCPWSGSSACQQLLFDNKGTRRPFSLMEFKSKQWFGASVRSDGEHILACAPLYQWSTFGVSEREPVGTCYLKKGNQVVEYSPCRTGMFVSSCPSIRSGILFLPLPIQVHNLSYGQLISDDVSEIFNRLNNDYITRYGNTLSTKSANAQYDDSYLGYSVTVADFNGDGKDGKSDNKGDLYNAGVLQIHQCEMFTQFSHTYKEKAQMIWCSYFVFHPSVSNMDVFIGAPLFMDRASEGKLKEVGQVSVYLGRGGFSFQPPQLLTGTHTYARYGSAIAALGDLNMDGYNDVAISAPYGGPNHNGLVYIHNGSPQGPKATPSQCLEGKWASSYMPPSFGYSMSGNTDIDQNGYPDLIVGVFGADKAVLYRARPVISVNATLDITPLIINPEEKNCTLSGTNTPVSCCGGATFRFCLITLPAFRVDLMLDRLKQKEATKRVLFLYSRTFQYSKDMTVSNGKGPACEEQMVYLRDDREFRDKITPISVSMEYSMNYQQAADKTGLQPIVDMSSPSEINKQVHILLDCGPDNICKPDLKLSVKSDRDQIYIGDDNALTLEITAENQGEGAYEAELHIYPPQQADFSGVDRSQTLSRLSCAYKKENQTKMVVCDLGNPMKGGTKVSDRCISNQFDNTSPKVTSVIKLAVLAKVSIRGSSSPGQVFIPIANWKPRDPPVVGDDIGPQIVHVYELLNNGPSTFSKAALEVKWPYQFRNGSLLYIISYDTEGPINCTTEIQINPLNVSNPLSSSKNTSTVTPGGRESEGRNQKSVRQRRDLESRNAENDLQTLDCHTAKCLTLKCQVGRLERRKNAILFIYSRLDVNNFLRPENQNRSYVIQSTASFSVIEMPYKNLEMELPSNSTTVSVSVVWVAEPPPPVPGWVVALAVLSGLLLLALLIFIMYKLGFFKRVRPPQEDCTEKEQLQPEENGNTDA</sequence>
<evidence type="ECO:0000256" key="13">
    <source>
        <dbReference type="ARBA" id="ARBA00023170"/>
    </source>
</evidence>
<dbReference type="GO" id="GO:0007229">
    <property type="term" value="P:integrin-mediated signaling pathway"/>
    <property type="evidence" value="ECO:0007669"/>
    <property type="project" value="UniProtKB-KW"/>
</dbReference>
<dbReference type="PROSITE" id="PS51470">
    <property type="entry name" value="FG_GAP"/>
    <property type="match status" value="4"/>
</dbReference>
<organism evidence="21 22">
    <name type="scientific">Oreochromis niloticus</name>
    <name type="common">Nile tilapia</name>
    <name type="synonym">Tilapia nilotica</name>
    <dbReference type="NCBI Taxonomy" id="8128"/>
    <lineage>
        <taxon>Eukaryota</taxon>
        <taxon>Metazoa</taxon>
        <taxon>Chordata</taxon>
        <taxon>Craniata</taxon>
        <taxon>Vertebrata</taxon>
        <taxon>Euteleostomi</taxon>
        <taxon>Actinopterygii</taxon>
        <taxon>Neopterygii</taxon>
        <taxon>Teleostei</taxon>
        <taxon>Neoteleostei</taxon>
        <taxon>Acanthomorphata</taxon>
        <taxon>Ovalentaria</taxon>
        <taxon>Cichlomorphae</taxon>
        <taxon>Cichliformes</taxon>
        <taxon>Cichlidae</taxon>
        <taxon>African cichlids</taxon>
        <taxon>Pseudocrenilabrinae</taxon>
        <taxon>Oreochromini</taxon>
        <taxon>Oreochromis</taxon>
    </lineage>
</organism>
<dbReference type="InterPro" id="IPR000413">
    <property type="entry name" value="Integrin_alpha"/>
</dbReference>
<dbReference type="InterPro" id="IPR048285">
    <property type="entry name" value="Integrin_alpha_Ig-like_2"/>
</dbReference>
<evidence type="ECO:0000259" key="18">
    <source>
        <dbReference type="Pfam" id="PF08441"/>
    </source>
</evidence>
<dbReference type="InterPro" id="IPR032695">
    <property type="entry name" value="Integrin_dom_sf"/>
</dbReference>
<dbReference type="InterPro" id="IPR028994">
    <property type="entry name" value="Integrin_alpha_N"/>
</dbReference>
<evidence type="ECO:0000259" key="19">
    <source>
        <dbReference type="Pfam" id="PF20805"/>
    </source>
</evidence>
<comment type="similarity">
    <text evidence="2 16">Belongs to the integrin alpha chain family.</text>
</comment>
<dbReference type="InterPro" id="IPR013519">
    <property type="entry name" value="Int_alpha_beta-p"/>
</dbReference>
<dbReference type="GeneTree" id="ENSGT00940000158361"/>
<dbReference type="Pfam" id="PF20806">
    <property type="entry name" value="Integrin_A_Ig_3"/>
    <property type="match status" value="1"/>
</dbReference>
<comment type="subcellular location">
    <subcellularLocation>
        <location evidence="1 16">Membrane</location>
        <topology evidence="1 16">Single-pass type I membrane protein</topology>
    </subcellularLocation>
</comment>
<dbReference type="GO" id="GO:0008305">
    <property type="term" value="C:integrin complex"/>
    <property type="evidence" value="ECO:0007669"/>
    <property type="project" value="InterPro"/>
</dbReference>
<evidence type="ECO:0000256" key="17">
    <source>
        <dbReference type="SAM" id="MobiDB-lite"/>
    </source>
</evidence>
<keyword evidence="13 16" id="KW-0675">Receptor</keyword>
<feature type="compositionally biased region" description="Low complexity" evidence="17">
    <location>
        <begin position="829"/>
        <end position="838"/>
    </location>
</feature>
<feature type="repeat" description="FG-GAP" evidence="15">
    <location>
        <begin position="24"/>
        <end position="104"/>
    </location>
</feature>
<dbReference type="GO" id="GO:0005178">
    <property type="term" value="F:integrin binding"/>
    <property type="evidence" value="ECO:0007669"/>
    <property type="project" value="TreeGrafter"/>
</dbReference>
<dbReference type="Gene3D" id="2.130.10.130">
    <property type="entry name" value="Integrin alpha, N-terminal"/>
    <property type="match status" value="1"/>
</dbReference>
<feature type="compositionally biased region" description="Basic and acidic residues" evidence="17">
    <location>
        <begin position="847"/>
        <end position="867"/>
    </location>
</feature>
<name>A0A669EE41_ORENI</name>
<dbReference type="InterPro" id="IPR018184">
    <property type="entry name" value="Integrin_alpha_C_CS"/>
</dbReference>
<keyword evidence="3 16" id="KW-0812">Transmembrane</keyword>
<keyword evidence="10 16" id="KW-0401">Integrin</keyword>
<evidence type="ECO:0000256" key="2">
    <source>
        <dbReference type="ARBA" id="ARBA00008054"/>
    </source>
</evidence>
<evidence type="ECO:0000313" key="21">
    <source>
        <dbReference type="Ensembl" id="ENSONIP00000069301.1"/>
    </source>
</evidence>
<evidence type="ECO:0000313" key="22">
    <source>
        <dbReference type="Proteomes" id="UP000005207"/>
    </source>
</evidence>
<feature type="domain" description="Integrin alpha second immunoglobulin-like" evidence="19">
    <location>
        <begin position="614"/>
        <end position="711"/>
    </location>
</feature>
<accession>A0A669EE41</accession>
<evidence type="ECO:0000256" key="12">
    <source>
        <dbReference type="ARBA" id="ARBA00023157"/>
    </source>
</evidence>
<dbReference type="PANTHER" id="PTHR23220:SF4">
    <property type="entry name" value="INTEGRIN ALPHA-V"/>
    <property type="match status" value="1"/>
</dbReference>
<evidence type="ECO:0000259" key="20">
    <source>
        <dbReference type="Pfam" id="PF20806"/>
    </source>
</evidence>
<dbReference type="GO" id="GO:0033627">
    <property type="term" value="P:cell adhesion mediated by integrin"/>
    <property type="evidence" value="ECO:0007669"/>
    <property type="project" value="TreeGrafter"/>
</dbReference>
<evidence type="ECO:0000256" key="4">
    <source>
        <dbReference type="ARBA" id="ARBA00022723"/>
    </source>
</evidence>
<keyword evidence="4" id="KW-0479">Metal-binding</keyword>
<keyword evidence="6" id="KW-0677">Repeat</keyword>
<evidence type="ECO:0000256" key="5">
    <source>
        <dbReference type="ARBA" id="ARBA00022729"/>
    </source>
</evidence>
<dbReference type="Proteomes" id="UP000005207">
    <property type="component" value="Unplaced"/>
</dbReference>
<keyword evidence="22" id="KW-1185">Reference proteome</keyword>
<evidence type="ECO:0000256" key="9">
    <source>
        <dbReference type="ARBA" id="ARBA00022989"/>
    </source>
</evidence>
<dbReference type="Pfam" id="PF08441">
    <property type="entry name" value="Integrin_A_Ig_1"/>
    <property type="match status" value="1"/>
</dbReference>
<dbReference type="Gene3D" id="2.60.40.1530">
    <property type="entry name" value="ntegrin, alpha v. Chain A, domain 4"/>
    <property type="match status" value="1"/>
</dbReference>
<evidence type="ECO:0000256" key="6">
    <source>
        <dbReference type="ARBA" id="ARBA00022737"/>
    </source>
</evidence>
<dbReference type="PRINTS" id="PR01185">
    <property type="entry name" value="INTEGRINA"/>
</dbReference>
<dbReference type="SUPFAM" id="SSF69179">
    <property type="entry name" value="Integrin domains"/>
    <property type="match status" value="3"/>
</dbReference>
<dbReference type="InterPro" id="IPR048286">
    <property type="entry name" value="Integrin_alpha_Ig-like_3"/>
</dbReference>
<dbReference type="AlphaFoldDB" id="A0A669EE41"/>
<gene>
    <name evidence="21" type="primary">itgav</name>
</gene>
<dbReference type="GO" id="GO:0009897">
    <property type="term" value="C:external side of plasma membrane"/>
    <property type="evidence" value="ECO:0007669"/>
    <property type="project" value="TreeGrafter"/>
</dbReference>
<protein>
    <submittedName>
        <fullName evidence="21">Integrin, alpha V</fullName>
    </submittedName>
</protein>
<dbReference type="Ensembl" id="ENSONIT00000077353.1">
    <property type="protein sequence ID" value="ENSONIP00000069301.1"/>
    <property type="gene ID" value="ENSONIG00000016141.2"/>
</dbReference>
<proteinExistence type="inferred from homology"/>
<feature type="domain" description="Integrin alpha third immunoglobulin-like" evidence="20">
    <location>
        <begin position="738"/>
        <end position="956"/>
    </location>
</feature>
<dbReference type="Pfam" id="PF01839">
    <property type="entry name" value="FG-GAP"/>
    <property type="match status" value="1"/>
</dbReference>
<keyword evidence="5 16" id="KW-0732">Signal</keyword>
<feature type="chain" id="PRO_5025707419" evidence="16">
    <location>
        <begin position="23"/>
        <end position="1019"/>
    </location>
</feature>
<dbReference type="PANTHER" id="PTHR23220">
    <property type="entry name" value="INTEGRIN ALPHA"/>
    <property type="match status" value="1"/>
</dbReference>
<reference evidence="21" key="1">
    <citation type="submission" date="2025-08" db="UniProtKB">
        <authorList>
            <consortium name="Ensembl"/>
        </authorList>
    </citation>
    <scope>IDENTIFICATION</scope>
</reference>
<dbReference type="Gene3D" id="2.60.40.1460">
    <property type="entry name" value="Integrin domains. Chain A, domain 2"/>
    <property type="match status" value="1"/>
</dbReference>
<keyword evidence="12" id="KW-1015">Disulfide bond</keyword>
<dbReference type="FunFam" id="1.20.5.930:FF:000001">
    <property type="entry name" value="Integrin subunit alpha V"/>
    <property type="match status" value="1"/>
</dbReference>
<feature type="transmembrane region" description="Helical" evidence="16">
    <location>
        <begin position="967"/>
        <end position="988"/>
    </location>
</feature>
<evidence type="ECO:0000256" key="15">
    <source>
        <dbReference type="PROSITE-ProRule" id="PRU00803"/>
    </source>
</evidence>
<feature type="signal peptide" evidence="16">
    <location>
        <begin position="1"/>
        <end position="22"/>
    </location>
</feature>
<evidence type="ECO:0000256" key="16">
    <source>
        <dbReference type="RuleBase" id="RU003762"/>
    </source>
</evidence>
<keyword evidence="9 16" id="KW-1133">Transmembrane helix</keyword>
<dbReference type="GO" id="GO:0001525">
    <property type="term" value="P:angiogenesis"/>
    <property type="evidence" value="ECO:0007669"/>
    <property type="project" value="TreeGrafter"/>
</dbReference>